<dbReference type="Gene3D" id="2.40.110.10">
    <property type="entry name" value="Butyryl-CoA Dehydrogenase, subunit A, domain 2"/>
    <property type="match status" value="1"/>
</dbReference>
<dbReference type="InterPro" id="IPR013786">
    <property type="entry name" value="AcylCoA_DH/ox_N"/>
</dbReference>
<dbReference type="SUPFAM" id="SSF47203">
    <property type="entry name" value="Acyl-CoA dehydrogenase C-terminal domain-like"/>
    <property type="match status" value="1"/>
</dbReference>
<dbReference type="InterPro" id="IPR046373">
    <property type="entry name" value="Acyl-CoA_Oxase/DH_mid-dom_sf"/>
</dbReference>
<dbReference type="InterPro" id="IPR009100">
    <property type="entry name" value="AcylCoA_DH/oxidase_NM_dom_sf"/>
</dbReference>
<organism evidence="10 11">
    <name type="scientific">Bradyrhizobium aeschynomenes</name>
    <dbReference type="NCBI Taxonomy" id="2734909"/>
    <lineage>
        <taxon>Bacteria</taxon>
        <taxon>Pseudomonadati</taxon>
        <taxon>Pseudomonadota</taxon>
        <taxon>Alphaproteobacteria</taxon>
        <taxon>Hyphomicrobiales</taxon>
        <taxon>Nitrobacteraceae</taxon>
        <taxon>Bradyrhizobium</taxon>
    </lineage>
</organism>
<proteinExistence type="inferred from homology"/>
<dbReference type="Pfam" id="PF00441">
    <property type="entry name" value="Acyl-CoA_dh_1"/>
    <property type="match status" value="1"/>
</dbReference>
<dbReference type="Pfam" id="PF02770">
    <property type="entry name" value="Acyl-CoA_dh_M"/>
    <property type="match status" value="1"/>
</dbReference>
<sequence>MTKSPFYTAEHEAFRDVVRRFVDKEIAPFASAWDEAGEFPRALYAKAADIGLLGLGFPGEFGGVAADQFMKIVSSQELARAGAGGVSASLMSHSIGAPPIARAARPEVKARVLPEILSGRKISALAITEPSGGSDVANLRTKAVRDGDHYVVSGEKTFITSGMRADYITVAVRTGGPGPAGVSLLLIPGDTPGLTRTKLNKMGWWASDTATLHFDGCRVPVENLIGEEGQGFKLIMHNFNSERMGMAASCTAFARVCLDDAIAYAKERQTFGKPLAQHQVIRHKLVDMAQRVAASQAMLEMLAWRLEQGDNPVAEICMMKNQATQTMAYCASEAVQIFGGAGFMRGVRVERIYREVKVNAIGGGTEEIMKDLASRQMGL</sequence>
<keyword evidence="4 6" id="KW-0274">FAD</keyword>
<dbReference type="InterPro" id="IPR050741">
    <property type="entry name" value="Acyl-CoA_dehydrogenase"/>
</dbReference>
<comment type="similarity">
    <text evidence="2 6">Belongs to the acyl-CoA dehydrogenase family.</text>
</comment>
<dbReference type="InterPro" id="IPR006091">
    <property type="entry name" value="Acyl-CoA_Oxase/DH_mid-dom"/>
</dbReference>
<dbReference type="PANTHER" id="PTHR48083">
    <property type="entry name" value="MEDIUM-CHAIN SPECIFIC ACYL-COA DEHYDROGENASE, MITOCHONDRIAL-RELATED"/>
    <property type="match status" value="1"/>
</dbReference>
<evidence type="ECO:0000256" key="4">
    <source>
        <dbReference type="ARBA" id="ARBA00022827"/>
    </source>
</evidence>
<evidence type="ECO:0000256" key="2">
    <source>
        <dbReference type="ARBA" id="ARBA00009347"/>
    </source>
</evidence>
<comment type="caution">
    <text evidence="10">The sequence shown here is derived from an EMBL/GenBank/DDBJ whole genome shotgun (WGS) entry which is preliminary data.</text>
</comment>
<dbReference type="InterPro" id="IPR036250">
    <property type="entry name" value="AcylCo_DH-like_C"/>
</dbReference>
<dbReference type="RefSeq" id="WP_172110374.1">
    <property type="nucleotide sequence ID" value="NZ_JABFDN010000002.1"/>
</dbReference>
<feature type="domain" description="Acyl-CoA oxidase/dehydrogenase middle" evidence="8">
    <location>
        <begin position="124"/>
        <end position="217"/>
    </location>
</feature>
<dbReference type="EMBL" id="JABFDN010000002">
    <property type="protein sequence ID" value="NPU65330.1"/>
    <property type="molecule type" value="Genomic_DNA"/>
</dbReference>
<evidence type="ECO:0000313" key="11">
    <source>
        <dbReference type="Proteomes" id="UP000886476"/>
    </source>
</evidence>
<evidence type="ECO:0000259" key="8">
    <source>
        <dbReference type="Pfam" id="PF02770"/>
    </source>
</evidence>
<dbReference type="PANTHER" id="PTHR48083:SF28">
    <property type="entry name" value="ACYL-COA DEHYDROGENASE FAMILY PROTEIN (AFU_ORTHOLOGUE AFUA_6G10880)-RELATED"/>
    <property type="match status" value="1"/>
</dbReference>
<reference evidence="10" key="1">
    <citation type="submission" date="2020-05" db="EMBL/GenBank/DDBJ databases">
        <title>Nod-independent and nitrogen-fixing Bradyrhizobium aeschynomene sp. nov. isolated from nodules of Aeschynomene indica.</title>
        <authorList>
            <person name="Zhang Z."/>
        </authorList>
    </citation>
    <scope>NUCLEOTIDE SEQUENCE</scope>
    <source>
        <strain evidence="10">83012</strain>
    </source>
</reference>
<dbReference type="Proteomes" id="UP000886476">
    <property type="component" value="Unassembled WGS sequence"/>
</dbReference>
<evidence type="ECO:0000259" key="9">
    <source>
        <dbReference type="Pfam" id="PF02771"/>
    </source>
</evidence>
<dbReference type="Gene3D" id="1.10.540.10">
    <property type="entry name" value="Acyl-CoA dehydrogenase/oxidase, N-terminal domain"/>
    <property type="match status" value="1"/>
</dbReference>
<keyword evidence="11" id="KW-1185">Reference proteome</keyword>
<comment type="cofactor">
    <cofactor evidence="1 6">
        <name>FAD</name>
        <dbReference type="ChEBI" id="CHEBI:57692"/>
    </cofactor>
</comment>
<feature type="domain" description="Acyl-CoA dehydrogenase/oxidase C-terminal" evidence="7">
    <location>
        <begin position="229"/>
        <end position="377"/>
    </location>
</feature>
<evidence type="ECO:0000259" key="7">
    <source>
        <dbReference type="Pfam" id="PF00441"/>
    </source>
</evidence>
<dbReference type="Gene3D" id="1.20.140.10">
    <property type="entry name" value="Butyryl-CoA Dehydrogenase, subunit A, domain 3"/>
    <property type="match status" value="1"/>
</dbReference>
<protein>
    <submittedName>
        <fullName evidence="10">Acyl-CoA dehydrogenase</fullName>
    </submittedName>
</protein>
<gene>
    <name evidence="10" type="ORF">HL667_10015</name>
</gene>
<dbReference type="InterPro" id="IPR009075">
    <property type="entry name" value="AcylCo_DH/oxidase_C"/>
</dbReference>
<keyword evidence="3 6" id="KW-0285">Flavoprotein</keyword>
<dbReference type="InterPro" id="IPR037069">
    <property type="entry name" value="AcylCoA_DH/ox_N_sf"/>
</dbReference>
<dbReference type="SUPFAM" id="SSF56645">
    <property type="entry name" value="Acyl-CoA dehydrogenase NM domain-like"/>
    <property type="match status" value="1"/>
</dbReference>
<evidence type="ECO:0000256" key="1">
    <source>
        <dbReference type="ARBA" id="ARBA00001974"/>
    </source>
</evidence>
<evidence type="ECO:0000256" key="5">
    <source>
        <dbReference type="ARBA" id="ARBA00023002"/>
    </source>
</evidence>
<accession>A0ABX2CCX6</accession>
<feature type="domain" description="Acyl-CoA dehydrogenase/oxidase N-terminal" evidence="9">
    <location>
        <begin position="8"/>
        <end position="119"/>
    </location>
</feature>
<evidence type="ECO:0000256" key="3">
    <source>
        <dbReference type="ARBA" id="ARBA00022630"/>
    </source>
</evidence>
<name>A0ABX2CCX6_9BRAD</name>
<keyword evidence="5 6" id="KW-0560">Oxidoreductase</keyword>
<dbReference type="Pfam" id="PF02771">
    <property type="entry name" value="Acyl-CoA_dh_N"/>
    <property type="match status" value="1"/>
</dbReference>
<evidence type="ECO:0000256" key="6">
    <source>
        <dbReference type="RuleBase" id="RU362125"/>
    </source>
</evidence>
<evidence type="ECO:0000313" key="10">
    <source>
        <dbReference type="EMBL" id="NPU65330.1"/>
    </source>
</evidence>